<dbReference type="EMBL" id="HBFB01026107">
    <property type="protein sequence ID" value="CAD8689658.1"/>
    <property type="molecule type" value="Transcribed_RNA"/>
</dbReference>
<keyword evidence="2" id="KW-0560">Oxidoreductase</keyword>
<accession>A0A7S0RX28</accession>
<proteinExistence type="inferred from homology"/>
<dbReference type="InterPro" id="IPR036291">
    <property type="entry name" value="NAD(P)-bd_dom_sf"/>
</dbReference>
<dbReference type="GO" id="GO:0016491">
    <property type="term" value="F:oxidoreductase activity"/>
    <property type="evidence" value="ECO:0007669"/>
    <property type="project" value="UniProtKB-KW"/>
</dbReference>
<evidence type="ECO:0000256" key="1">
    <source>
        <dbReference type="ARBA" id="ARBA00006484"/>
    </source>
</evidence>
<name>A0A7S0RX28_9CHLO</name>
<comment type="similarity">
    <text evidence="1 3">Belongs to the short-chain dehydrogenases/reductases (SDR) family.</text>
</comment>
<dbReference type="PANTHER" id="PTHR24320">
    <property type="entry name" value="RETINOL DEHYDROGENASE"/>
    <property type="match status" value="1"/>
</dbReference>
<dbReference type="InterPro" id="IPR002347">
    <property type="entry name" value="SDR_fam"/>
</dbReference>
<protein>
    <recommendedName>
        <fullName evidence="5">Protochlorophyllide reductase</fullName>
    </recommendedName>
</protein>
<sequence length="315" mass="33452">MAGDDLKGKIALVTGSTSGIGLETAAALAARGATVVLGVRNVDAAREVADKIVKRYPGAKVDLPPSPLDLYSQESVRRFAAEFDKKYASLHILVNNAGIYAMGAPREQTSDGFEAHMAANHLGHFLLTLSLLPALQRGAAAKPAFGARVVNVSSSVHMMAPKGILVNDPHLAKQGAYASELAYAQSKLAQILFTRELNARLAATQPNIHSLALHPGMVLTEVTRSLPWLIRMGNKYIMGAMLLTPIEGARASVYCATSPTAPQEGAATAGYFDANCRPLAPSLAAQDPAAALWCWRWSAQQVGLPPQLDLPEPRK</sequence>
<evidence type="ECO:0000256" key="2">
    <source>
        <dbReference type="ARBA" id="ARBA00023002"/>
    </source>
</evidence>
<dbReference type="PANTHER" id="PTHR24320:SF148">
    <property type="entry name" value="NAD(P)-BINDING ROSSMANN-FOLD SUPERFAMILY PROTEIN"/>
    <property type="match status" value="1"/>
</dbReference>
<reference evidence="4" key="1">
    <citation type="submission" date="2021-01" db="EMBL/GenBank/DDBJ databases">
        <authorList>
            <person name="Corre E."/>
            <person name="Pelletier E."/>
            <person name="Niang G."/>
            <person name="Scheremetjew M."/>
            <person name="Finn R."/>
            <person name="Kale V."/>
            <person name="Holt S."/>
            <person name="Cochrane G."/>
            <person name="Meng A."/>
            <person name="Brown T."/>
            <person name="Cohen L."/>
        </authorList>
    </citation>
    <scope>NUCLEOTIDE SEQUENCE</scope>
    <source>
        <strain evidence="4">SAG 11-49</strain>
    </source>
</reference>
<dbReference type="PRINTS" id="PR00080">
    <property type="entry name" value="SDRFAMILY"/>
</dbReference>
<gene>
    <name evidence="4" type="ORF">CLEI1391_LOCUS14610</name>
</gene>
<dbReference type="Pfam" id="PF00106">
    <property type="entry name" value="adh_short"/>
    <property type="match status" value="1"/>
</dbReference>
<evidence type="ECO:0000256" key="3">
    <source>
        <dbReference type="RuleBase" id="RU000363"/>
    </source>
</evidence>
<dbReference type="SUPFAM" id="SSF51735">
    <property type="entry name" value="NAD(P)-binding Rossmann-fold domains"/>
    <property type="match status" value="1"/>
</dbReference>
<organism evidence="4">
    <name type="scientific">Chlamydomonas leiostraca</name>
    <dbReference type="NCBI Taxonomy" id="1034604"/>
    <lineage>
        <taxon>Eukaryota</taxon>
        <taxon>Viridiplantae</taxon>
        <taxon>Chlorophyta</taxon>
        <taxon>core chlorophytes</taxon>
        <taxon>Chlorophyceae</taxon>
        <taxon>CS clade</taxon>
        <taxon>Chlamydomonadales</taxon>
        <taxon>Chlamydomonadaceae</taxon>
        <taxon>Chlamydomonas</taxon>
    </lineage>
</organism>
<evidence type="ECO:0000313" key="4">
    <source>
        <dbReference type="EMBL" id="CAD8689658.1"/>
    </source>
</evidence>
<dbReference type="AlphaFoldDB" id="A0A7S0RX28"/>
<dbReference type="Gene3D" id="3.40.50.720">
    <property type="entry name" value="NAD(P)-binding Rossmann-like Domain"/>
    <property type="match status" value="1"/>
</dbReference>
<dbReference type="PRINTS" id="PR00081">
    <property type="entry name" value="GDHRDH"/>
</dbReference>
<evidence type="ECO:0008006" key="5">
    <source>
        <dbReference type="Google" id="ProtNLM"/>
    </source>
</evidence>